<evidence type="ECO:0000256" key="5">
    <source>
        <dbReference type="ARBA" id="ARBA00023128"/>
    </source>
</evidence>
<comment type="function">
    <text evidence="7">Component of the MICOS complex, a large protein complex of the mitochondrial inner membrane that plays crucial roles in the maintenance of crista junctions, inner membrane architecture, and formation of contact sites to the outer membrane.</text>
</comment>
<keyword evidence="7" id="KW-0999">Mitochondrion inner membrane</keyword>
<evidence type="ECO:0000256" key="7">
    <source>
        <dbReference type="RuleBase" id="RU363021"/>
    </source>
</evidence>
<proteinExistence type="inferred from homology"/>
<dbReference type="Proteomes" id="UP000035680">
    <property type="component" value="Unassembled WGS sequence"/>
</dbReference>
<evidence type="ECO:0000256" key="6">
    <source>
        <dbReference type="ARBA" id="ARBA00023136"/>
    </source>
</evidence>
<dbReference type="Pfam" id="PF09769">
    <property type="entry name" value="ApoO"/>
    <property type="match status" value="1"/>
</dbReference>
<sequence length="180" mass="20668">MDNIEAVKGKSKESYDEWVRLSNMENKAPTNLTTISDLPFYNNQKVDLSKYTFVEDSPNPLQDYFKTARYAVRDQYSLISERFETVGKFGKCVKKHYYNTKEYIEKEGAVVPKAFAITLGGMAGFIIGVKKYGIRKFVYATTGIATMTAFCYPEQTVDVCRTGYYHLLTQYEKIKENNGK</sequence>
<reference evidence="9" key="2">
    <citation type="submission" date="2015-08" db="UniProtKB">
        <authorList>
            <consortium name="WormBaseParasite"/>
        </authorList>
    </citation>
    <scope>IDENTIFICATION</scope>
</reference>
<keyword evidence="5 7" id="KW-0496">Mitochondrion</keyword>
<keyword evidence="3" id="KW-0812">Transmembrane</keyword>
<dbReference type="WBParaSite" id="SVE_0554700.1">
    <property type="protein sequence ID" value="SVE_0554700.1"/>
    <property type="gene ID" value="SVE_0554700"/>
</dbReference>
<evidence type="ECO:0000313" key="9">
    <source>
        <dbReference type="WBParaSite" id="SVE_0554700.1"/>
    </source>
</evidence>
<evidence type="ECO:0000256" key="4">
    <source>
        <dbReference type="ARBA" id="ARBA00022989"/>
    </source>
</evidence>
<dbReference type="PANTHER" id="PTHR14564">
    <property type="entry name" value="MICOS COMPLEX SUBUNIT MIC26 / MIC27 FAMILY MEMBER"/>
    <property type="match status" value="1"/>
</dbReference>
<name>A0A0K0F9P5_STRVS</name>
<evidence type="ECO:0000256" key="1">
    <source>
        <dbReference type="ARBA" id="ARBA00004325"/>
    </source>
</evidence>
<organism evidence="8 9">
    <name type="scientific">Strongyloides venezuelensis</name>
    <name type="common">Threadworm</name>
    <dbReference type="NCBI Taxonomy" id="75913"/>
    <lineage>
        <taxon>Eukaryota</taxon>
        <taxon>Metazoa</taxon>
        <taxon>Ecdysozoa</taxon>
        <taxon>Nematoda</taxon>
        <taxon>Chromadorea</taxon>
        <taxon>Rhabditida</taxon>
        <taxon>Tylenchina</taxon>
        <taxon>Panagrolaimomorpha</taxon>
        <taxon>Strongyloidoidea</taxon>
        <taxon>Strongyloididae</taxon>
        <taxon>Strongyloides</taxon>
    </lineage>
</organism>
<protein>
    <recommendedName>
        <fullName evidence="7">MICOS complex subunit</fullName>
    </recommendedName>
</protein>
<dbReference type="AlphaFoldDB" id="A0A0K0F9P5"/>
<comment type="subunit">
    <text evidence="7">Component of the mitochondrial contact site and cristae organizing system (MICOS) complex.</text>
</comment>
<evidence type="ECO:0000256" key="3">
    <source>
        <dbReference type="ARBA" id="ARBA00022692"/>
    </source>
</evidence>
<dbReference type="GO" id="GO:0061617">
    <property type="term" value="C:MICOS complex"/>
    <property type="evidence" value="ECO:0007669"/>
    <property type="project" value="UniProtKB-UniRule"/>
</dbReference>
<comment type="subcellular location">
    <subcellularLocation>
        <location evidence="7">Mitochondrion inner membrane</location>
    </subcellularLocation>
    <subcellularLocation>
        <location evidence="1">Mitochondrion membrane</location>
    </subcellularLocation>
</comment>
<dbReference type="InterPro" id="IPR019166">
    <property type="entry name" value="MIC26/MIC27"/>
</dbReference>
<evidence type="ECO:0000313" key="8">
    <source>
        <dbReference type="Proteomes" id="UP000035680"/>
    </source>
</evidence>
<comment type="similarity">
    <text evidence="2">Belongs to the apolipoprotein O/MICOS complex subunit Mic27 family.</text>
</comment>
<accession>A0A0K0F9P5</accession>
<dbReference type="STRING" id="75913.A0A0K0F9P5"/>
<dbReference type="GO" id="GO:0042407">
    <property type="term" value="P:cristae formation"/>
    <property type="evidence" value="ECO:0007669"/>
    <property type="project" value="InterPro"/>
</dbReference>
<reference evidence="8" key="1">
    <citation type="submission" date="2014-07" db="EMBL/GenBank/DDBJ databases">
        <authorList>
            <person name="Martin A.A"/>
            <person name="De Silva N."/>
        </authorList>
    </citation>
    <scope>NUCLEOTIDE SEQUENCE</scope>
</reference>
<keyword evidence="4" id="KW-1133">Transmembrane helix</keyword>
<dbReference type="InterPro" id="IPR033182">
    <property type="entry name" value="MIC26/MIC27_animal"/>
</dbReference>
<evidence type="ECO:0000256" key="2">
    <source>
        <dbReference type="ARBA" id="ARBA00010904"/>
    </source>
</evidence>
<keyword evidence="8" id="KW-1185">Reference proteome</keyword>
<keyword evidence="6" id="KW-0472">Membrane</keyword>